<dbReference type="InterPro" id="IPR037954">
    <property type="entry name" value="SPRY_PRY_BTN3"/>
</dbReference>
<dbReference type="InterPro" id="IPR043136">
    <property type="entry name" value="B30.2/SPRY_sf"/>
</dbReference>
<gene>
    <name evidence="5" type="primary">LOC103541911</name>
</gene>
<keyword evidence="1" id="KW-1133">Transmembrane helix</keyword>
<dbReference type="InterPro" id="IPR001870">
    <property type="entry name" value="B30.2/SPRY"/>
</dbReference>
<name>A0ABM4LLE1_EQUPR</name>
<dbReference type="InterPro" id="IPR007110">
    <property type="entry name" value="Ig-like_dom"/>
</dbReference>
<reference evidence="5" key="1">
    <citation type="submission" date="2025-08" db="UniProtKB">
        <authorList>
            <consortium name="RefSeq"/>
        </authorList>
    </citation>
    <scope>IDENTIFICATION</scope>
    <source>
        <tissue evidence="5">Blood</tissue>
    </source>
</reference>
<dbReference type="GeneID" id="103541911"/>
<dbReference type="PRINTS" id="PR01407">
    <property type="entry name" value="BUTYPHLNCDUF"/>
</dbReference>
<keyword evidence="1" id="KW-0472">Membrane</keyword>
<dbReference type="SMART" id="SM00589">
    <property type="entry name" value="PRY"/>
    <property type="match status" value="1"/>
</dbReference>
<accession>A0ABM4LLE1</accession>
<dbReference type="PROSITE" id="PS50835">
    <property type="entry name" value="IG_LIKE"/>
    <property type="match status" value="1"/>
</dbReference>
<dbReference type="SMART" id="SM00449">
    <property type="entry name" value="SPRY"/>
    <property type="match status" value="1"/>
</dbReference>
<dbReference type="InterPro" id="IPR036179">
    <property type="entry name" value="Ig-like_dom_sf"/>
</dbReference>
<keyword evidence="4" id="KW-1185">Reference proteome</keyword>
<evidence type="ECO:0000259" key="2">
    <source>
        <dbReference type="PROSITE" id="PS50188"/>
    </source>
</evidence>
<feature type="transmembrane region" description="Helical" evidence="1">
    <location>
        <begin position="199"/>
        <end position="222"/>
    </location>
</feature>
<dbReference type="InterPro" id="IPR050143">
    <property type="entry name" value="TRIM/RBCC"/>
</dbReference>
<dbReference type="RefSeq" id="XP_070441257.1">
    <property type="nucleotide sequence ID" value="XM_070585156.1"/>
</dbReference>
<evidence type="ECO:0000313" key="4">
    <source>
        <dbReference type="Proteomes" id="UP001652662"/>
    </source>
</evidence>
<dbReference type="Gene3D" id="2.60.40.10">
    <property type="entry name" value="Immunoglobulins"/>
    <property type="match status" value="1"/>
</dbReference>
<dbReference type="InterPro" id="IPR003877">
    <property type="entry name" value="SPRY_dom"/>
</dbReference>
<organism evidence="4 5">
    <name type="scientific">Equus przewalskii</name>
    <name type="common">Przewalski's horse</name>
    <name type="synonym">Equus caballus przewalskii</name>
    <dbReference type="NCBI Taxonomy" id="9798"/>
    <lineage>
        <taxon>Eukaryota</taxon>
        <taxon>Metazoa</taxon>
        <taxon>Chordata</taxon>
        <taxon>Craniata</taxon>
        <taxon>Vertebrata</taxon>
        <taxon>Euteleostomi</taxon>
        <taxon>Mammalia</taxon>
        <taxon>Eutheria</taxon>
        <taxon>Laurasiatheria</taxon>
        <taxon>Perissodactyla</taxon>
        <taxon>Equidae</taxon>
        <taxon>Equus</taxon>
    </lineage>
</organism>
<dbReference type="SUPFAM" id="SSF49899">
    <property type="entry name" value="Concanavalin A-like lectins/glucanases"/>
    <property type="match status" value="1"/>
</dbReference>
<dbReference type="SMART" id="SM00406">
    <property type="entry name" value="IGv"/>
    <property type="match status" value="1"/>
</dbReference>
<feature type="domain" description="Ig-like" evidence="3">
    <location>
        <begin position="76"/>
        <end position="190"/>
    </location>
</feature>
<dbReference type="SUPFAM" id="SSF48726">
    <property type="entry name" value="Immunoglobulin"/>
    <property type="match status" value="1"/>
</dbReference>
<evidence type="ECO:0000256" key="1">
    <source>
        <dbReference type="SAM" id="Phobius"/>
    </source>
</evidence>
<dbReference type="InterPro" id="IPR013106">
    <property type="entry name" value="Ig_V-set"/>
</dbReference>
<sequence length="452" mass="51926">MENSLKRRGSPERKYSILGCLQVSGKGLHECQLHRLLLPCPPAVARLAAPMKTASSRDFPLLDLLVWLILVQLFTPCSAQFAVIGPPGPILALVGEYADLPCHLSPKMSAENMELMWVRSNIRQVVYMYAYGVEIRDIQMAEYRGRTSILTDDITEGKATLRIYDIRTSDSGNYLCYFQDENAMMELKVADPFWRTWPWISAIAGTLPILLLILAGMSYFLWRQQKDKEQKLAEKDLERKAREELQYELKWRKIRYMARGEMSQAYAEWKMALFRAVDVILDPNTAHPNLLVSEDQRSLQRAYKQQILPYNPKRFNSHYSVLGCKSFTSGRHFWEVEVGDRKDWHIGVCMEQVERKHFIPIAPENGFWIMELSNGKDYQALTYYETKLTIANPPQKVGVFLDYENGEVSFYNAVDGSHIYTFPKTSFSGPLWPVFGVSTLYPTALTICPALT</sequence>
<dbReference type="InterPro" id="IPR013783">
    <property type="entry name" value="Ig-like_fold"/>
</dbReference>
<keyword evidence="1" id="KW-0812">Transmembrane</keyword>
<dbReference type="InterPro" id="IPR006574">
    <property type="entry name" value="PRY"/>
</dbReference>
<dbReference type="CDD" id="cd05713">
    <property type="entry name" value="IgV_MOG_like"/>
    <property type="match status" value="1"/>
</dbReference>
<dbReference type="Pfam" id="PF07686">
    <property type="entry name" value="V-set"/>
    <property type="match status" value="1"/>
</dbReference>
<dbReference type="PROSITE" id="PS50188">
    <property type="entry name" value="B302_SPRY"/>
    <property type="match status" value="1"/>
</dbReference>
<evidence type="ECO:0000313" key="5">
    <source>
        <dbReference type="RefSeq" id="XP_070441257.1"/>
    </source>
</evidence>
<dbReference type="CDD" id="cd15820">
    <property type="entry name" value="SPRY_PRY_BTN3"/>
    <property type="match status" value="1"/>
</dbReference>
<dbReference type="Pfam" id="PF13765">
    <property type="entry name" value="PRY"/>
    <property type="match status" value="1"/>
</dbReference>
<protein>
    <submittedName>
        <fullName evidence="5">Butyrophilin subfamily 3 member A3-like isoform X3</fullName>
    </submittedName>
</protein>
<dbReference type="PANTHER" id="PTHR24103">
    <property type="entry name" value="E3 UBIQUITIN-PROTEIN LIGASE TRIM"/>
    <property type="match status" value="1"/>
</dbReference>
<evidence type="ECO:0000259" key="3">
    <source>
        <dbReference type="PROSITE" id="PS50835"/>
    </source>
</evidence>
<dbReference type="Gene3D" id="2.60.120.920">
    <property type="match status" value="1"/>
</dbReference>
<dbReference type="Pfam" id="PF00622">
    <property type="entry name" value="SPRY"/>
    <property type="match status" value="1"/>
</dbReference>
<dbReference type="InterPro" id="IPR003879">
    <property type="entry name" value="Butyrophylin_SPRY"/>
</dbReference>
<dbReference type="Proteomes" id="UP001652662">
    <property type="component" value="Chromosome 19"/>
</dbReference>
<dbReference type="InterPro" id="IPR013320">
    <property type="entry name" value="ConA-like_dom_sf"/>
</dbReference>
<feature type="domain" description="B30.2/SPRY" evidence="2">
    <location>
        <begin position="259"/>
        <end position="452"/>
    </location>
</feature>
<feature type="transmembrane region" description="Helical" evidence="1">
    <location>
        <begin position="61"/>
        <end position="84"/>
    </location>
</feature>
<proteinExistence type="predicted"/>